<dbReference type="SUPFAM" id="SSF54427">
    <property type="entry name" value="NTF2-like"/>
    <property type="match status" value="1"/>
</dbReference>
<feature type="domain" description="SnoaL-like" evidence="1">
    <location>
        <begin position="9"/>
        <end position="106"/>
    </location>
</feature>
<dbReference type="Pfam" id="PF12680">
    <property type="entry name" value="SnoaL_2"/>
    <property type="match status" value="1"/>
</dbReference>
<evidence type="ECO:0000313" key="3">
    <source>
        <dbReference type="Proteomes" id="UP001602013"/>
    </source>
</evidence>
<comment type="caution">
    <text evidence="2">The sequence shown here is derived from an EMBL/GenBank/DDBJ whole genome shotgun (WGS) entry which is preliminary data.</text>
</comment>
<dbReference type="InterPro" id="IPR032710">
    <property type="entry name" value="NTF2-like_dom_sf"/>
</dbReference>
<evidence type="ECO:0000313" key="2">
    <source>
        <dbReference type="EMBL" id="MFF3665534.1"/>
    </source>
</evidence>
<name>A0ABW6SNF5_9ACTN</name>
<dbReference type="PANTHER" id="PTHR38436">
    <property type="entry name" value="POLYKETIDE CYCLASE SNOAL-LIKE DOMAIN"/>
    <property type="match status" value="1"/>
</dbReference>
<gene>
    <name evidence="2" type="ORF">ACFYXI_08055</name>
</gene>
<sequence>MISQNTTLVRDFMETVWNQGRTDTAAKYVAADLVQHNPNLPDGLDALTGLIDMLRGQMPQMRFDIKRTAADGDLVFVHSHFAPAPGERGQAVVDIFRVHDGLIAEHWDVHQDIPETTVSGHPTV</sequence>
<dbReference type="PANTHER" id="PTHR38436:SF1">
    <property type="entry name" value="ESTER CYCLASE"/>
    <property type="match status" value="1"/>
</dbReference>
<dbReference type="InterPro" id="IPR037401">
    <property type="entry name" value="SnoaL-like"/>
</dbReference>
<evidence type="ECO:0000259" key="1">
    <source>
        <dbReference type="Pfam" id="PF12680"/>
    </source>
</evidence>
<dbReference type="RefSeq" id="WP_387409557.1">
    <property type="nucleotide sequence ID" value="NZ_JBIASD010000004.1"/>
</dbReference>
<dbReference type="Gene3D" id="3.10.450.50">
    <property type="match status" value="1"/>
</dbReference>
<proteinExistence type="predicted"/>
<dbReference type="EMBL" id="JBIASD010000004">
    <property type="protein sequence ID" value="MFF3665534.1"/>
    <property type="molecule type" value="Genomic_DNA"/>
</dbReference>
<dbReference type="InterPro" id="IPR009959">
    <property type="entry name" value="Cyclase_SnoaL-like"/>
</dbReference>
<dbReference type="Proteomes" id="UP001602013">
    <property type="component" value="Unassembled WGS sequence"/>
</dbReference>
<reference evidence="2 3" key="1">
    <citation type="submission" date="2024-10" db="EMBL/GenBank/DDBJ databases">
        <title>The Natural Products Discovery Center: Release of the First 8490 Sequenced Strains for Exploring Actinobacteria Biosynthetic Diversity.</title>
        <authorList>
            <person name="Kalkreuter E."/>
            <person name="Kautsar S.A."/>
            <person name="Yang D."/>
            <person name="Bader C.D."/>
            <person name="Teijaro C.N."/>
            <person name="Fluegel L."/>
            <person name="Davis C.M."/>
            <person name="Simpson J.R."/>
            <person name="Lauterbach L."/>
            <person name="Steele A.D."/>
            <person name="Gui C."/>
            <person name="Meng S."/>
            <person name="Li G."/>
            <person name="Viehrig K."/>
            <person name="Ye F."/>
            <person name="Su P."/>
            <person name="Kiefer A.F."/>
            <person name="Nichols A."/>
            <person name="Cepeda A.J."/>
            <person name="Yan W."/>
            <person name="Fan B."/>
            <person name="Jiang Y."/>
            <person name="Adhikari A."/>
            <person name="Zheng C.-J."/>
            <person name="Schuster L."/>
            <person name="Cowan T.M."/>
            <person name="Smanski M.J."/>
            <person name="Chevrette M.G."/>
            <person name="De Carvalho L.P.S."/>
            <person name="Shen B."/>
        </authorList>
    </citation>
    <scope>NUCLEOTIDE SEQUENCE [LARGE SCALE GENOMIC DNA]</scope>
    <source>
        <strain evidence="2 3">NPDC002173</strain>
    </source>
</reference>
<organism evidence="2 3">
    <name type="scientific">Microtetraspora malaysiensis</name>
    <dbReference type="NCBI Taxonomy" id="161358"/>
    <lineage>
        <taxon>Bacteria</taxon>
        <taxon>Bacillati</taxon>
        <taxon>Actinomycetota</taxon>
        <taxon>Actinomycetes</taxon>
        <taxon>Streptosporangiales</taxon>
        <taxon>Streptosporangiaceae</taxon>
        <taxon>Microtetraspora</taxon>
    </lineage>
</organism>
<keyword evidence="3" id="KW-1185">Reference proteome</keyword>
<protein>
    <submittedName>
        <fullName evidence="2">Nuclear transport factor 2 family protein</fullName>
    </submittedName>
</protein>
<accession>A0ABW6SNF5</accession>